<organism evidence="2">
    <name type="scientific">Cucumis melo</name>
    <name type="common">Muskmelon</name>
    <dbReference type="NCBI Taxonomy" id="3656"/>
    <lineage>
        <taxon>Eukaryota</taxon>
        <taxon>Viridiplantae</taxon>
        <taxon>Streptophyta</taxon>
        <taxon>Embryophyta</taxon>
        <taxon>Tracheophyta</taxon>
        <taxon>Spermatophyta</taxon>
        <taxon>Magnoliopsida</taxon>
        <taxon>eudicotyledons</taxon>
        <taxon>Gunneridae</taxon>
        <taxon>Pentapetalae</taxon>
        <taxon>rosids</taxon>
        <taxon>fabids</taxon>
        <taxon>Cucurbitales</taxon>
        <taxon>Cucurbitaceae</taxon>
        <taxon>Benincaseae</taxon>
        <taxon>Cucumis</taxon>
    </lineage>
</organism>
<feature type="compositionally biased region" description="Polar residues" evidence="1">
    <location>
        <begin position="15"/>
        <end position="24"/>
    </location>
</feature>
<dbReference type="AlphaFoldDB" id="A0A9I9EBV7"/>
<sequence>MALVLTPRNEKLKSQCKTKTSSKMNNERRKLNPIKEPWTIIHSKTPIHKNANNERTPRKIQKNGENIQNQKREGITQNFSFFLNKDSQMKSLTNTLFKKLKGEANEWR</sequence>
<name>A0A9I9EBV7_CUCME</name>
<protein>
    <submittedName>
        <fullName evidence="2">Uncharacterized protein</fullName>
    </submittedName>
</protein>
<dbReference type="EnsemblPlants" id="MELO3C031611.2.1">
    <property type="protein sequence ID" value="MELO3C031611.2.1"/>
    <property type="gene ID" value="MELO3C031611.2"/>
</dbReference>
<evidence type="ECO:0000256" key="1">
    <source>
        <dbReference type="SAM" id="MobiDB-lite"/>
    </source>
</evidence>
<feature type="region of interest" description="Disordered" evidence="1">
    <location>
        <begin position="1"/>
        <end position="26"/>
    </location>
</feature>
<proteinExistence type="predicted"/>
<feature type="compositionally biased region" description="Polar residues" evidence="1">
    <location>
        <begin position="63"/>
        <end position="73"/>
    </location>
</feature>
<feature type="region of interest" description="Disordered" evidence="1">
    <location>
        <begin position="43"/>
        <end position="73"/>
    </location>
</feature>
<reference evidence="2" key="1">
    <citation type="submission" date="2023-03" db="UniProtKB">
        <authorList>
            <consortium name="EnsemblPlants"/>
        </authorList>
    </citation>
    <scope>IDENTIFICATION</scope>
</reference>
<dbReference type="Gramene" id="MELO3C031611.2.1">
    <property type="protein sequence ID" value="MELO3C031611.2.1"/>
    <property type="gene ID" value="MELO3C031611.2"/>
</dbReference>
<evidence type="ECO:0000313" key="2">
    <source>
        <dbReference type="EnsemblPlants" id="MELO3C031611.2.1"/>
    </source>
</evidence>
<accession>A0A9I9EBV7</accession>